<name>A0AAV7X6D7_9NEOP</name>
<evidence type="ECO:0000259" key="7">
    <source>
        <dbReference type="SMART" id="SM00803"/>
    </source>
</evidence>
<evidence type="ECO:0000256" key="2">
    <source>
        <dbReference type="ARBA" id="ARBA00007688"/>
    </source>
</evidence>
<accession>A0AAV7X6D7</accession>
<dbReference type="GO" id="GO:0046982">
    <property type="term" value="F:protein heterodimerization activity"/>
    <property type="evidence" value="ECO:0007669"/>
    <property type="project" value="InterPro"/>
</dbReference>
<dbReference type="GO" id="GO:0003713">
    <property type="term" value="F:transcription coactivator activity"/>
    <property type="evidence" value="ECO:0007669"/>
    <property type="project" value="TreeGrafter"/>
</dbReference>
<evidence type="ECO:0000256" key="5">
    <source>
        <dbReference type="ARBA" id="ARBA00023242"/>
    </source>
</evidence>
<dbReference type="SMART" id="SM00803">
    <property type="entry name" value="TAF"/>
    <property type="match status" value="1"/>
</dbReference>
<protein>
    <recommendedName>
        <fullName evidence="7">TATA box binding protein associated factor (TAF) histone-like fold domain-containing protein</fullName>
    </recommendedName>
</protein>
<dbReference type="GO" id="GO:0016251">
    <property type="term" value="F:RNA polymerase II general transcription initiation factor activity"/>
    <property type="evidence" value="ECO:0007669"/>
    <property type="project" value="InterPro"/>
</dbReference>
<evidence type="ECO:0000256" key="4">
    <source>
        <dbReference type="ARBA" id="ARBA00023163"/>
    </source>
</evidence>
<dbReference type="InterPro" id="IPR046344">
    <property type="entry name" value="TAF6_C_sf"/>
</dbReference>
<gene>
    <name evidence="8" type="ORF">ONE63_003126</name>
</gene>
<keyword evidence="5" id="KW-0539">Nucleus</keyword>
<comment type="caution">
    <text evidence="8">The sequence shown here is derived from an EMBL/GenBank/DDBJ whole genome shotgun (WGS) entry which is preliminary data.</text>
</comment>
<dbReference type="Pfam" id="PF07571">
    <property type="entry name" value="TAF6_C"/>
    <property type="match status" value="1"/>
</dbReference>
<organism evidence="8 9">
    <name type="scientific">Megalurothrips usitatus</name>
    <name type="common">bean blossom thrips</name>
    <dbReference type="NCBI Taxonomy" id="439358"/>
    <lineage>
        <taxon>Eukaryota</taxon>
        <taxon>Metazoa</taxon>
        <taxon>Ecdysozoa</taxon>
        <taxon>Arthropoda</taxon>
        <taxon>Hexapoda</taxon>
        <taxon>Insecta</taxon>
        <taxon>Pterygota</taxon>
        <taxon>Neoptera</taxon>
        <taxon>Paraneoptera</taxon>
        <taxon>Thysanoptera</taxon>
        <taxon>Terebrantia</taxon>
        <taxon>Thripoidea</taxon>
        <taxon>Thripidae</taxon>
        <taxon>Megalurothrips</taxon>
    </lineage>
</organism>
<dbReference type="InterPro" id="IPR011442">
    <property type="entry name" value="TAF6_C"/>
</dbReference>
<dbReference type="Proteomes" id="UP001075354">
    <property type="component" value="Chromosome 13"/>
</dbReference>
<dbReference type="CDD" id="cd22932">
    <property type="entry name" value="HFD_TAF6L"/>
    <property type="match status" value="1"/>
</dbReference>
<dbReference type="GO" id="GO:0046695">
    <property type="term" value="C:SLIK (SAGA-like) complex"/>
    <property type="evidence" value="ECO:0007669"/>
    <property type="project" value="InterPro"/>
</dbReference>
<keyword evidence="9" id="KW-1185">Reference proteome</keyword>
<dbReference type="GO" id="GO:0000124">
    <property type="term" value="C:SAGA complex"/>
    <property type="evidence" value="ECO:0007669"/>
    <property type="project" value="InterPro"/>
</dbReference>
<keyword evidence="3" id="KW-0805">Transcription regulation</keyword>
<dbReference type="AlphaFoldDB" id="A0AAV7X6D7"/>
<reference evidence="8" key="1">
    <citation type="submission" date="2022-12" db="EMBL/GenBank/DDBJ databases">
        <title>Chromosome-level genome assembly of the bean flower thrips Megalurothrips usitatus.</title>
        <authorList>
            <person name="Ma L."/>
            <person name="Liu Q."/>
            <person name="Li H."/>
            <person name="Cai W."/>
        </authorList>
    </citation>
    <scope>NUCLEOTIDE SEQUENCE</scope>
    <source>
        <strain evidence="8">Cailab_2022a</strain>
    </source>
</reference>
<keyword evidence="4" id="KW-0804">Transcription</keyword>
<dbReference type="PANTHER" id="PTHR10221:SF22">
    <property type="entry name" value="TAF6-LIKE RNA POLYMERASE II P300_CBP-ASSOCIATED FACTOR-ASSOCIATED FACTOR 65 KDA SUBUNIT 6L"/>
    <property type="match status" value="1"/>
</dbReference>
<dbReference type="InterPro" id="IPR009072">
    <property type="entry name" value="Histone-fold"/>
</dbReference>
<dbReference type="InterPro" id="IPR004823">
    <property type="entry name" value="TAF_TATA-bd_Histone-like_dom"/>
</dbReference>
<evidence type="ECO:0000256" key="3">
    <source>
        <dbReference type="ARBA" id="ARBA00023015"/>
    </source>
</evidence>
<dbReference type="Gene3D" id="1.10.20.10">
    <property type="entry name" value="Histone, subunit A"/>
    <property type="match status" value="1"/>
</dbReference>
<dbReference type="PANTHER" id="PTHR10221">
    <property type="entry name" value="TRANSCRIPTION INITIATION FACTOR TFIID SUBUNIT 6"/>
    <property type="match status" value="1"/>
</dbReference>
<dbReference type="Gene3D" id="1.25.40.770">
    <property type="entry name" value="TAF6, C-terminal HEAT repeat domain"/>
    <property type="match status" value="1"/>
</dbReference>
<dbReference type="Pfam" id="PF02969">
    <property type="entry name" value="TAF"/>
    <property type="match status" value="1"/>
</dbReference>
<proteinExistence type="inferred from homology"/>
<evidence type="ECO:0000256" key="6">
    <source>
        <dbReference type="SAM" id="MobiDB-lite"/>
    </source>
</evidence>
<dbReference type="InterPro" id="IPR037796">
    <property type="entry name" value="TAF6"/>
</dbReference>
<evidence type="ECO:0000313" key="9">
    <source>
        <dbReference type="Proteomes" id="UP001075354"/>
    </source>
</evidence>
<comment type="similarity">
    <text evidence="2">Belongs to the TAF6 family.</text>
</comment>
<dbReference type="EMBL" id="JAPTSV010000013">
    <property type="protein sequence ID" value="KAJ1521458.1"/>
    <property type="molecule type" value="Genomic_DNA"/>
</dbReference>
<dbReference type="GO" id="GO:0005669">
    <property type="term" value="C:transcription factor TFIID complex"/>
    <property type="evidence" value="ECO:0007669"/>
    <property type="project" value="InterPro"/>
</dbReference>
<dbReference type="SUPFAM" id="SSF47113">
    <property type="entry name" value="Histone-fold"/>
    <property type="match status" value="1"/>
</dbReference>
<dbReference type="CDD" id="cd08050">
    <property type="entry name" value="TAF6C"/>
    <property type="match status" value="1"/>
</dbReference>
<feature type="region of interest" description="Disordered" evidence="6">
    <location>
        <begin position="1"/>
        <end position="49"/>
    </location>
</feature>
<feature type="domain" description="TATA box binding protein associated factor (TAF) histone-like fold" evidence="7">
    <location>
        <begin position="54"/>
        <end position="117"/>
    </location>
</feature>
<sequence>MERFVAPQPKRKVRREATAAAAAQDAAVKRPGPLAEADEANNGPSSNNNRSFVCVGPDAVAAIAESIGLAHLADDVAASLAEDVSYRLQEIINASCTLMHKSKRRKLLASDVNSAFQVSNVNHIFGHSQNQPFNFLRLAEGLYVPDDHEVELSTIVRDNFVPRIKKPSYVTTSYPLLQSVKTTPVNGHIIKTEVKPVTLHSFKPGMVNGDIDSRSKVNGCVRFANHSGIREKLKRDSEEEFHLSKAQLAYFKIVARNIVEGHPKVFQEVLSSLRHNKKAETVCAPLLNFVALSVCHIPRHYGLLTRLLETLDAMLFNVNTSPNHSIAVNRIVNALLAITADQNVIRGKYDFVLRRKAAQSLTRVLLIWGIEEQHAAELLSRVARVLGDSKEKIQSYYGALVIFQSLGKSAIGWLFPLLKSFLPLLEKRFPMALASSNTQLEEMRSVLLDIVELLYCDTNTYRFKLKATTIQEDQAMIQLDSLLYHYCGDAVCARRRPSNFEFEATRRRRINRAHAESRLGQKVYRRLDLRYLSYCPQKQLQKQKQKLNHCDANTFGEVFVAPVIRRKDILFKFAGANPVPKDGLRKKVLDRTHVQFMPVSSNQLQTSFPQQYLMVGRLHHVRCKRSKQWNYTGDLLNVL</sequence>
<comment type="subcellular location">
    <subcellularLocation>
        <location evidence="1">Nucleus</location>
    </subcellularLocation>
</comment>
<evidence type="ECO:0000256" key="1">
    <source>
        <dbReference type="ARBA" id="ARBA00004123"/>
    </source>
</evidence>
<dbReference type="GO" id="GO:0051123">
    <property type="term" value="P:RNA polymerase II preinitiation complex assembly"/>
    <property type="evidence" value="ECO:0007669"/>
    <property type="project" value="TreeGrafter"/>
</dbReference>
<evidence type="ECO:0000313" key="8">
    <source>
        <dbReference type="EMBL" id="KAJ1521458.1"/>
    </source>
</evidence>